<evidence type="ECO:0000313" key="4">
    <source>
        <dbReference type="Proteomes" id="UP000305888"/>
    </source>
</evidence>
<evidence type="ECO:0000259" key="2">
    <source>
        <dbReference type="Pfam" id="PF01425"/>
    </source>
</evidence>
<dbReference type="NCBIfam" id="TIGR02715">
    <property type="entry name" value="amido_AtzE"/>
    <property type="match status" value="1"/>
</dbReference>
<dbReference type="NCBIfam" id="NF006631">
    <property type="entry name" value="PRK09201.1"/>
    <property type="match status" value="1"/>
</dbReference>
<feature type="domain" description="Amidase" evidence="2">
    <location>
        <begin position="18"/>
        <end position="441"/>
    </location>
</feature>
<dbReference type="Pfam" id="PF01425">
    <property type="entry name" value="Amidase"/>
    <property type="match status" value="1"/>
</dbReference>
<geneLocation type="plasmid" evidence="4">
    <name>pd4m1a</name>
</geneLocation>
<evidence type="ECO:0000256" key="1">
    <source>
        <dbReference type="SAM" id="MobiDB-lite"/>
    </source>
</evidence>
<dbReference type="InterPro" id="IPR023631">
    <property type="entry name" value="Amidase_dom"/>
</dbReference>
<keyword evidence="4" id="KW-1185">Reference proteome</keyword>
<reference evidence="3 4" key="1">
    <citation type="submission" date="2019-06" db="EMBL/GenBank/DDBJ databases">
        <title>Genome sequence of Rhodobacteraceae bacterium D4M1.</title>
        <authorList>
            <person name="Cao J."/>
        </authorList>
    </citation>
    <scope>NUCLEOTIDE SEQUENCE [LARGE SCALE GENOMIC DNA]</scope>
    <source>
        <strain evidence="3 4">D4M1</strain>
        <plasmid evidence="4">pd4m1a</plasmid>
    </source>
</reference>
<dbReference type="OrthoDB" id="9811471at2"/>
<dbReference type="KEGG" id="ppru:FDP22_20460"/>
<dbReference type="InterPro" id="IPR014087">
    <property type="entry name" value="Carboxybiuret_hydro_AtzE"/>
</dbReference>
<dbReference type="PANTHER" id="PTHR11895">
    <property type="entry name" value="TRANSAMIDASE"/>
    <property type="match status" value="1"/>
</dbReference>
<proteinExistence type="predicted"/>
<dbReference type="EMBL" id="CP040819">
    <property type="protein sequence ID" value="QDL94299.1"/>
    <property type="molecule type" value="Genomic_DNA"/>
</dbReference>
<dbReference type="AlphaFoldDB" id="A0A5B8G4B3"/>
<sequence length="473" mass="48779">MAVGIASDVGAGRCSAAEVTSAALARIAAANPALNAFTAVTAERARARAAALDAALARGEAPGPLAGVPFAVKNLLDIEGLPTLAGAKINRDRPQARRDAVLIRRLEAAGAVLVGAVGMGEYAYDFTGENAHFGACRNPHDPGRMTGGSSSGSAAATAAGLAPVSLGSDTNGSLRVPASLCGVFSLKPTYGRLSRTGSFSFVDSLDHLGPFARSVTDLALAYDALQGPPEGDHACAPRAPEPALPGLDHALGPLRVGLPGGWFARHCGTEGAAAATRVAAALGGLGARCRQVDLDAAEAGRAAAYLITNSESSAFHLERLRARAGEFDPDTRDRFLAGALLPAAWVARAQRVRAWWLARALAVFATVDALIVPATPVSAPLRGETVLPLGGQSLPLRPSLGLLSQPFSCIGLPVVTVPVFRPGEMPIGVQIIAPPWHERRALRIARALERAGHATAHPPVRRDMRVPQAQEPA</sequence>
<dbReference type="Proteomes" id="UP000305888">
    <property type="component" value="Plasmid pD4M1A"/>
</dbReference>
<organism evidence="3 4">
    <name type="scientific">Paroceanicella profunda</name>
    <dbReference type="NCBI Taxonomy" id="2579971"/>
    <lineage>
        <taxon>Bacteria</taxon>
        <taxon>Pseudomonadati</taxon>
        <taxon>Pseudomonadota</taxon>
        <taxon>Alphaproteobacteria</taxon>
        <taxon>Rhodobacterales</taxon>
        <taxon>Paracoccaceae</taxon>
        <taxon>Paroceanicella</taxon>
    </lineage>
</organism>
<dbReference type="GO" id="GO:0016787">
    <property type="term" value="F:hydrolase activity"/>
    <property type="evidence" value="ECO:0007669"/>
    <property type="project" value="UniProtKB-KW"/>
</dbReference>
<dbReference type="Gene3D" id="3.90.1300.10">
    <property type="entry name" value="Amidase signature (AS) domain"/>
    <property type="match status" value="1"/>
</dbReference>
<dbReference type="SUPFAM" id="SSF75304">
    <property type="entry name" value="Amidase signature (AS) enzymes"/>
    <property type="match status" value="1"/>
</dbReference>
<evidence type="ECO:0000313" key="3">
    <source>
        <dbReference type="EMBL" id="QDL94299.1"/>
    </source>
</evidence>
<dbReference type="InterPro" id="IPR036928">
    <property type="entry name" value="AS_sf"/>
</dbReference>
<keyword evidence="3" id="KW-0614">Plasmid</keyword>
<gene>
    <name evidence="3" type="ORF">FDP22_20460</name>
</gene>
<name>A0A5B8G4B3_9RHOB</name>
<feature type="region of interest" description="Disordered" evidence="1">
    <location>
        <begin position="453"/>
        <end position="473"/>
    </location>
</feature>
<dbReference type="InterPro" id="IPR000120">
    <property type="entry name" value="Amidase"/>
</dbReference>
<protein>
    <submittedName>
        <fullName evidence="3">AtzE family amidohydrolase</fullName>
    </submittedName>
</protein>
<dbReference type="PANTHER" id="PTHR11895:SF172">
    <property type="entry name" value="GLUTAMYL-TRNA(GLN) AMIDOTRANSFERASE"/>
    <property type="match status" value="1"/>
</dbReference>
<accession>A0A5B8G4B3</accession>
<keyword evidence="3" id="KW-0378">Hydrolase</keyword>